<dbReference type="OrthoDB" id="152713at2"/>
<evidence type="ECO:0000313" key="10">
    <source>
        <dbReference type="EMBL" id="QBD82558.1"/>
    </source>
</evidence>
<dbReference type="PROSITE" id="PS50011">
    <property type="entry name" value="PROTEIN_KINASE_DOM"/>
    <property type="match status" value="1"/>
</dbReference>
<feature type="region of interest" description="Disordered" evidence="7">
    <location>
        <begin position="792"/>
        <end position="820"/>
    </location>
</feature>
<dbReference type="AlphaFoldDB" id="A0A4P6K2U8"/>
<keyword evidence="3 6" id="KW-0547">Nucleotide-binding</keyword>
<keyword evidence="2" id="KW-0808">Transferase</keyword>
<organism evidence="10 11">
    <name type="scientific">Ktedonosporobacter rubrisoli</name>
    <dbReference type="NCBI Taxonomy" id="2509675"/>
    <lineage>
        <taxon>Bacteria</taxon>
        <taxon>Bacillati</taxon>
        <taxon>Chloroflexota</taxon>
        <taxon>Ktedonobacteria</taxon>
        <taxon>Ktedonobacterales</taxon>
        <taxon>Ktedonosporobacteraceae</taxon>
        <taxon>Ktedonosporobacter</taxon>
    </lineage>
</organism>
<evidence type="ECO:0000259" key="9">
    <source>
        <dbReference type="PROSITE" id="PS50011"/>
    </source>
</evidence>
<dbReference type="Pfam" id="PF00069">
    <property type="entry name" value="Pkinase"/>
    <property type="match status" value="1"/>
</dbReference>
<evidence type="ECO:0000256" key="6">
    <source>
        <dbReference type="PROSITE-ProRule" id="PRU10141"/>
    </source>
</evidence>
<dbReference type="SUPFAM" id="SSF89372">
    <property type="entry name" value="Fucose-specific lectin"/>
    <property type="match status" value="1"/>
</dbReference>
<evidence type="ECO:0000256" key="8">
    <source>
        <dbReference type="SAM" id="Phobius"/>
    </source>
</evidence>
<keyword evidence="8" id="KW-0812">Transmembrane</keyword>
<feature type="binding site" evidence="6">
    <location>
        <position position="60"/>
    </location>
    <ligand>
        <name>ATP</name>
        <dbReference type="ChEBI" id="CHEBI:30616"/>
    </ligand>
</feature>
<accession>A0A4P6K2U8</accession>
<proteinExistence type="predicted"/>
<feature type="compositionally biased region" description="Gly residues" evidence="7">
    <location>
        <begin position="807"/>
        <end position="817"/>
    </location>
</feature>
<evidence type="ECO:0000256" key="3">
    <source>
        <dbReference type="ARBA" id="ARBA00022741"/>
    </source>
</evidence>
<evidence type="ECO:0000256" key="1">
    <source>
        <dbReference type="ARBA" id="ARBA00022527"/>
    </source>
</evidence>
<dbReference type="Proteomes" id="UP000290365">
    <property type="component" value="Chromosome"/>
</dbReference>
<dbReference type="PANTHER" id="PTHR24350">
    <property type="entry name" value="SERINE/THREONINE-PROTEIN KINASE IAL-RELATED"/>
    <property type="match status" value="1"/>
</dbReference>
<keyword evidence="8" id="KW-0472">Membrane</keyword>
<dbReference type="FunFam" id="1.10.510.10:FF:000571">
    <property type="entry name" value="Maternal embryonic leucine zipper kinase"/>
    <property type="match status" value="1"/>
</dbReference>
<dbReference type="CDD" id="cd14014">
    <property type="entry name" value="STKc_PknB_like"/>
    <property type="match status" value="1"/>
</dbReference>
<dbReference type="PROSITE" id="PS00107">
    <property type="entry name" value="PROTEIN_KINASE_ATP"/>
    <property type="match status" value="1"/>
</dbReference>
<keyword evidence="8" id="KW-1133">Transmembrane helix</keyword>
<dbReference type="InterPro" id="IPR000719">
    <property type="entry name" value="Prot_kinase_dom"/>
</dbReference>
<evidence type="ECO:0000256" key="5">
    <source>
        <dbReference type="ARBA" id="ARBA00022840"/>
    </source>
</evidence>
<dbReference type="SUPFAM" id="SSF56112">
    <property type="entry name" value="Protein kinase-like (PK-like)"/>
    <property type="match status" value="1"/>
</dbReference>
<dbReference type="InterPro" id="IPR008271">
    <property type="entry name" value="Ser/Thr_kinase_AS"/>
</dbReference>
<dbReference type="KEGG" id="kbs:EPA93_43955"/>
<gene>
    <name evidence="10" type="ORF">EPA93_43955</name>
</gene>
<feature type="transmembrane region" description="Helical" evidence="8">
    <location>
        <begin position="393"/>
        <end position="413"/>
    </location>
</feature>
<reference evidence="10 11" key="1">
    <citation type="submission" date="2019-01" db="EMBL/GenBank/DDBJ databases">
        <title>Ktedonosporobacter rubrisoli SCAWS-G2.</title>
        <authorList>
            <person name="Huang Y."/>
            <person name="Yan B."/>
        </authorList>
    </citation>
    <scope>NUCLEOTIDE SEQUENCE [LARGE SCALE GENOMIC DNA]</scope>
    <source>
        <strain evidence="10 11">SCAWS-G2</strain>
    </source>
</reference>
<keyword evidence="1 10" id="KW-0723">Serine/threonine-protein kinase</keyword>
<dbReference type="InterPro" id="IPR011009">
    <property type="entry name" value="Kinase-like_dom_sf"/>
</dbReference>
<protein>
    <submittedName>
        <fullName evidence="10">Serine/threonine protein kinase</fullName>
    </submittedName>
</protein>
<dbReference type="GO" id="GO:0004674">
    <property type="term" value="F:protein serine/threonine kinase activity"/>
    <property type="evidence" value="ECO:0007669"/>
    <property type="project" value="UniProtKB-KW"/>
</dbReference>
<dbReference type="InterPro" id="IPR017441">
    <property type="entry name" value="Protein_kinase_ATP_BS"/>
</dbReference>
<evidence type="ECO:0000256" key="4">
    <source>
        <dbReference type="ARBA" id="ARBA00022777"/>
    </source>
</evidence>
<dbReference type="EMBL" id="CP035758">
    <property type="protein sequence ID" value="QBD82558.1"/>
    <property type="molecule type" value="Genomic_DNA"/>
</dbReference>
<sequence length="887" mass="96237">MHILPYNLDKQLPYYKGEVMSDRTGQRLDNYRLIRLLGFGSFGEVYLAEHIYHKNIVAIKVLQQLTDSELPGFLNEARTIRLKHPHIVQVLDFGVDHRIAFIVMDYAPNGTLRQRHPKGTQVPLETVVLYIKQIASALQYAHSEHVIHRDVKPENLLLGPNDEVLVSDFGIAMIARSARSQSLLEMAGTIAYMAPEQLQGRPQIASDQYALGIIAYEWLCGERPFNGTAIEVATQHVLTAPSPLHIKIPSISSDIEQVVLSALAKDPQSRFPDVQSFAIALEQAYNSQFHQPELTSSFPLNKMRPPLSIPSISLEQNVASTLPISARPLQTSISNIPQPSTANFNIGAPAIEEPTPSIVNNPISRVNQIPLLLAFSKSAQLLSQRKFNIHLKYFLLLVILIVSLLGATFFYLLHSNQQLPLNITNIEKDATLHIDQARKALPNDPSTALRQLSQAQLDLKHLQGISLNSEQLRQFSDLQSKFVSITKTAITSYNQQGAIVPLAAAGPCVNVTNSPLDSGTTETQANILAVIQNEKYKQFFYAVGTDQKLYRLNDQRSLVNKISAVQDVLVQAVVSDGQRLVALASRPEDNSYALHLLLPNDDGTLKDAGTATVDQKYMQNDLVPQFVAAWGQDVYVILTSKTAPNTADMIHYKISGDNQWEKATPVNATLSISNTLVSVAAFPDGRLFLLYSNGIVQTLPFANGGNLTPIGVVIQSTIPVPLSATAADFSPTSAVPTPGTQGVQAKSFLSVPGASMLATGLIDSDNAPHLFILDKDHFRVIDLKVAQEAAMTATVTPSASPTSSTGNGNGGTGGGTVSTGSGTQLSMTLVRQYTSANLLAVMKSAVADPRGTSLYLLTQSAQSNATPGLISIDMHQQNDQQSACASS</sequence>
<keyword evidence="5 6" id="KW-0067">ATP-binding</keyword>
<dbReference type="Gene3D" id="1.10.510.10">
    <property type="entry name" value="Transferase(Phosphotransferase) domain 1"/>
    <property type="match status" value="1"/>
</dbReference>
<feature type="compositionally biased region" description="Low complexity" evidence="7">
    <location>
        <begin position="792"/>
        <end position="806"/>
    </location>
</feature>
<dbReference type="PROSITE" id="PS00108">
    <property type="entry name" value="PROTEIN_KINASE_ST"/>
    <property type="match status" value="1"/>
</dbReference>
<name>A0A4P6K2U8_KTERU</name>
<dbReference type="GO" id="GO:0005524">
    <property type="term" value="F:ATP binding"/>
    <property type="evidence" value="ECO:0007669"/>
    <property type="project" value="UniProtKB-UniRule"/>
</dbReference>
<dbReference type="SMART" id="SM00220">
    <property type="entry name" value="S_TKc"/>
    <property type="match status" value="1"/>
</dbReference>
<feature type="domain" description="Protein kinase" evidence="9">
    <location>
        <begin position="31"/>
        <end position="286"/>
    </location>
</feature>
<evidence type="ECO:0000256" key="7">
    <source>
        <dbReference type="SAM" id="MobiDB-lite"/>
    </source>
</evidence>
<keyword evidence="4 10" id="KW-0418">Kinase</keyword>
<dbReference type="InterPro" id="IPR030616">
    <property type="entry name" value="Aur-like"/>
</dbReference>
<evidence type="ECO:0000313" key="11">
    <source>
        <dbReference type="Proteomes" id="UP000290365"/>
    </source>
</evidence>
<evidence type="ECO:0000256" key="2">
    <source>
        <dbReference type="ARBA" id="ARBA00022679"/>
    </source>
</evidence>
<keyword evidence="11" id="KW-1185">Reference proteome</keyword>